<dbReference type="PIRSF" id="PIRSF006603">
    <property type="entry name" value="DinF"/>
    <property type="match status" value="1"/>
</dbReference>
<keyword evidence="8 10" id="KW-0472">Membrane</keyword>
<dbReference type="GO" id="GO:0015297">
    <property type="term" value="F:antiporter activity"/>
    <property type="evidence" value="ECO:0007669"/>
    <property type="project" value="InterPro"/>
</dbReference>
<feature type="transmembrane region" description="Helical" evidence="10">
    <location>
        <begin position="327"/>
        <end position="345"/>
    </location>
</feature>
<feature type="transmembrane region" description="Helical" evidence="10">
    <location>
        <begin position="405"/>
        <end position="422"/>
    </location>
</feature>
<feature type="transmembrane region" description="Helical" evidence="10">
    <location>
        <begin position="278"/>
        <end position="298"/>
    </location>
</feature>
<evidence type="ECO:0000256" key="6">
    <source>
        <dbReference type="ARBA" id="ARBA00022692"/>
    </source>
</evidence>
<evidence type="ECO:0000256" key="3">
    <source>
        <dbReference type="ARBA" id="ARBA00022106"/>
    </source>
</evidence>
<feature type="transmembrane region" description="Helical" evidence="10">
    <location>
        <begin position="365"/>
        <end position="384"/>
    </location>
</feature>
<evidence type="ECO:0000256" key="4">
    <source>
        <dbReference type="ARBA" id="ARBA00022448"/>
    </source>
</evidence>
<evidence type="ECO:0000256" key="1">
    <source>
        <dbReference type="ARBA" id="ARBA00004651"/>
    </source>
</evidence>
<evidence type="ECO:0000256" key="9">
    <source>
        <dbReference type="ARBA" id="ARBA00023251"/>
    </source>
</evidence>
<feature type="transmembrane region" description="Helical" evidence="10">
    <location>
        <begin position="204"/>
        <end position="223"/>
    </location>
</feature>
<accession>A0A0S6UCI8</accession>
<dbReference type="GO" id="GO:0005886">
    <property type="term" value="C:plasma membrane"/>
    <property type="evidence" value="ECO:0007669"/>
    <property type="project" value="UniProtKB-SubCell"/>
</dbReference>
<dbReference type="Pfam" id="PF01554">
    <property type="entry name" value="MatE"/>
    <property type="match status" value="2"/>
</dbReference>
<dbReference type="GO" id="GO:0046677">
    <property type="term" value="P:response to antibiotic"/>
    <property type="evidence" value="ECO:0007669"/>
    <property type="project" value="UniProtKB-KW"/>
</dbReference>
<name>A0A0S6UCI8_NEOTH</name>
<comment type="similarity">
    <text evidence="2">Belongs to the multi antimicrobial extrusion (MATE) (TC 2.A.66.1) family. MepA subfamily.</text>
</comment>
<feature type="transmembrane region" description="Helical" evidence="10">
    <location>
        <begin position="243"/>
        <end position="266"/>
    </location>
</feature>
<dbReference type="NCBIfam" id="TIGR00797">
    <property type="entry name" value="matE"/>
    <property type="match status" value="1"/>
</dbReference>
<dbReference type="CDD" id="cd13143">
    <property type="entry name" value="MATE_MepA_like"/>
    <property type="match status" value="1"/>
</dbReference>
<dbReference type="PANTHER" id="PTHR43823:SF3">
    <property type="entry name" value="MULTIDRUG EXPORT PROTEIN MEPA"/>
    <property type="match status" value="1"/>
</dbReference>
<evidence type="ECO:0000256" key="7">
    <source>
        <dbReference type="ARBA" id="ARBA00022989"/>
    </source>
</evidence>
<proteinExistence type="inferred from homology"/>
<dbReference type="EMBL" id="DF238840">
    <property type="protein sequence ID" value="GAF25292.1"/>
    <property type="molecule type" value="Genomic_DNA"/>
</dbReference>
<keyword evidence="9" id="KW-0046">Antibiotic resistance</keyword>
<evidence type="ECO:0000256" key="8">
    <source>
        <dbReference type="ARBA" id="ARBA00023136"/>
    </source>
</evidence>
<keyword evidence="4" id="KW-0813">Transport</keyword>
<feature type="transmembrane region" description="Helical" evidence="10">
    <location>
        <begin position="172"/>
        <end position="192"/>
    </location>
</feature>
<comment type="subcellular location">
    <subcellularLocation>
        <location evidence="1">Cell membrane</location>
        <topology evidence="1">Multi-pass membrane protein</topology>
    </subcellularLocation>
</comment>
<dbReference type="InterPro" id="IPR048279">
    <property type="entry name" value="MdtK-like"/>
</dbReference>
<feature type="transmembrane region" description="Helical" evidence="10">
    <location>
        <begin position="100"/>
        <end position="123"/>
    </location>
</feature>
<organism evidence="11">
    <name type="scientific">Moorella thermoacetica Y72</name>
    <dbReference type="NCBI Taxonomy" id="1325331"/>
    <lineage>
        <taxon>Bacteria</taxon>
        <taxon>Bacillati</taxon>
        <taxon>Bacillota</taxon>
        <taxon>Clostridia</taxon>
        <taxon>Neomoorellales</taxon>
        <taxon>Neomoorellaceae</taxon>
        <taxon>Neomoorella</taxon>
    </lineage>
</organism>
<dbReference type="Proteomes" id="UP000063718">
    <property type="component" value="Unassembled WGS sequence"/>
</dbReference>
<dbReference type="AlphaFoldDB" id="A0A0S6UCI8"/>
<keyword evidence="7 10" id="KW-1133">Transmembrane helix</keyword>
<keyword evidence="5" id="KW-1003">Cell membrane</keyword>
<dbReference type="InterPro" id="IPR002528">
    <property type="entry name" value="MATE_fam"/>
</dbReference>
<dbReference type="PANTHER" id="PTHR43823">
    <property type="entry name" value="SPORULATION PROTEIN YKVU"/>
    <property type="match status" value="1"/>
</dbReference>
<sequence>MKGRCFLTVERSQELESAPVGRLLWQFSWPAIVGMMCNALYNIVDRAFVGRGVGTLAIAATTVAFPLMIILLALSLLIGVGATALISIRLGEQKKEEAEVVAANATSLLVLLPLCFSIIYLSFPEPILRLFGASSEVLPYARDFMHIIMLGSVFGGLSMGMNNFIRAEGNPVMAMSTQVLGTLINGVLNYTFVFQVGMGIKGSALATVLGQLFSTIWVLSYYLTGRSLIKLKLRNFRPRLPILLSIVSIGFAPFAMELATCLQQVILNKSVLTYGGDLGLSAVGILMSIITLLFMPILGISQGAQPLIGFNYGARRFDRVKATLKKAIFAGSCVSVTGYLVMRIWPVEIAGIFTKGDIALTRMTADAMLVFFCMIFMLGFQIVCSQYFQAVGKAVQAAILSLSRQVLFFIPLLLILPHFWGINGVWRTAPIADGLSVIITAVFILNEMKSLATEAKEASP</sequence>
<evidence type="ECO:0000313" key="11">
    <source>
        <dbReference type="EMBL" id="GAF25292.1"/>
    </source>
</evidence>
<feature type="transmembrane region" description="Helical" evidence="10">
    <location>
        <begin position="64"/>
        <end position="88"/>
    </location>
</feature>
<dbReference type="GO" id="GO:0042910">
    <property type="term" value="F:xenobiotic transmembrane transporter activity"/>
    <property type="evidence" value="ECO:0007669"/>
    <property type="project" value="InterPro"/>
</dbReference>
<protein>
    <recommendedName>
        <fullName evidence="3">Multidrug export protein MepA</fullName>
    </recommendedName>
</protein>
<evidence type="ECO:0000256" key="5">
    <source>
        <dbReference type="ARBA" id="ARBA00022475"/>
    </source>
</evidence>
<gene>
    <name evidence="11" type="ORF">MTY_0624</name>
</gene>
<dbReference type="InterPro" id="IPR045070">
    <property type="entry name" value="MATE_MepA-like"/>
</dbReference>
<feature type="transmembrane region" description="Helical" evidence="10">
    <location>
        <begin position="23"/>
        <end position="44"/>
    </location>
</feature>
<dbReference type="InterPro" id="IPR051327">
    <property type="entry name" value="MATE_MepA_subfamily"/>
</dbReference>
<reference evidence="11" key="1">
    <citation type="journal article" date="2014" name="Gene">
        <title>Genome-guided analysis of transformation efficiency and carbon dioxide assimilation by Moorella thermoacetica Y72.</title>
        <authorList>
            <person name="Tsukahara K."/>
            <person name="Kita A."/>
            <person name="Nakashimada Y."/>
            <person name="Hoshino T."/>
            <person name="Murakami K."/>
        </authorList>
    </citation>
    <scope>NUCLEOTIDE SEQUENCE [LARGE SCALE GENOMIC DNA]</scope>
    <source>
        <strain evidence="11">Y72</strain>
    </source>
</reference>
<evidence type="ECO:0000256" key="10">
    <source>
        <dbReference type="SAM" id="Phobius"/>
    </source>
</evidence>
<keyword evidence="6 10" id="KW-0812">Transmembrane</keyword>
<feature type="transmembrane region" description="Helical" evidence="10">
    <location>
        <begin position="428"/>
        <end position="446"/>
    </location>
</feature>
<feature type="transmembrane region" description="Helical" evidence="10">
    <location>
        <begin position="143"/>
        <end position="165"/>
    </location>
</feature>
<evidence type="ECO:0000256" key="2">
    <source>
        <dbReference type="ARBA" id="ARBA00008417"/>
    </source>
</evidence>